<dbReference type="SUPFAM" id="SSF54427">
    <property type="entry name" value="NTF2-like"/>
    <property type="match status" value="1"/>
</dbReference>
<sequence>MTSGDTVTAFIRALERKDFGTACSLITDDCEYDNVPFAKVYGPEGLRTVLEPFLGNCGGVEWVVHHQAESGDVVMNERTDRFEMAGRWAELRVAGLFVLRDGKIALWRDYFDQAQFTQAVSG</sequence>
<dbReference type="InterPro" id="IPR013100">
    <property type="entry name" value="LEH"/>
</dbReference>
<dbReference type="EMBL" id="CAFBON010000341">
    <property type="protein sequence ID" value="CAB5011206.1"/>
    <property type="molecule type" value="Genomic_DNA"/>
</dbReference>
<protein>
    <submittedName>
        <fullName evidence="2">Unannotated protein</fullName>
    </submittedName>
</protein>
<dbReference type="AlphaFoldDB" id="A0A6J6YKG0"/>
<dbReference type="InterPro" id="IPR032710">
    <property type="entry name" value="NTF2-like_dom_sf"/>
</dbReference>
<dbReference type="Gene3D" id="3.10.450.50">
    <property type="match status" value="1"/>
</dbReference>
<gene>
    <name evidence="2" type="ORF">UFOPK3001_01456</name>
    <name evidence="3" type="ORF">UFOPK3954_02320</name>
</gene>
<feature type="domain" description="Limonene-1,2-epoxide hydrolase" evidence="1">
    <location>
        <begin position="6"/>
        <end position="117"/>
    </location>
</feature>
<evidence type="ECO:0000313" key="2">
    <source>
        <dbReference type="EMBL" id="CAB4809579.1"/>
    </source>
</evidence>
<evidence type="ECO:0000313" key="3">
    <source>
        <dbReference type="EMBL" id="CAB5011206.1"/>
    </source>
</evidence>
<reference evidence="2" key="1">
    <citation type="submission" date="2020-05" db="EMBL/GenBank/DDBJ databases">
        <authorList>
            <person name="Chiriac C."/>
            <person name="Salcher M."/>
            <person name="Ghai R."/>
            <person name="Kavagutti S V."/>
        </authorList>
    </citation>
    <scope>NUCLEOTIDE SEQUENCE</scope>
</reference>
<proteinExistence type="predicted"/>
<accession>A0A6J6YKG0</accession>
<name>A0A6J6YKG0_9ZZZZ</name>
<organism evidence="2">
    <name type="scientific">freshwater metagenome</name>
    <dbReference type="NCBI Taxonomy" id="449393"/>
    <lineage>
        <taxon>unclassified sequences</taxon>
        <taxon>metagenomes</taxon>
        <taxon>ecological metagenomes</taxon>
    </lineage>
</organism>
<evidence type="ECO:0000259" key="1">
    <source>
        <dbReference type="Pfam" id="PF07858"/>
    </source>
</evidence>
<dbReference type="Pfam" id="PF07858">
    <property type="entry name" value="LEH"/>
    <property type="match status" value="1"/>
</dbReference>
<dbReference type="EMBL" id="CAFAAJ010000092">
    <property type="protein sequence ID" value="CAB4809579.1"/>
    <property type="molecule type" value="Genomic_DNA"/>
</dbReference>